<evidence type="ECO:0000313" key="7">
    <source>
        <dbReference type="Proteomes" id="UP000663873"/>
    </source>
</evidence>
<dbReference type="Proteomes" id="UP000663862">
    <property type="component" value="Unassembled WGS sequence"/>
</dbReference>
<dbReference type="Proteomes" id="UP000663873">
    <property type="component" value="Unassembled WGS sequence"/>
</dbReference>
<dbReference type="Gene3D" id="3.30.1370.10">
    <property type="entry name" value="K Homology domain, type 1"/>
    <property type="match status" value="1"/>
</dbReference>
<reference evidence="2" key="1">
    <citation type="submission" date="2021-02" db="EMBL/GenBank/DDBJ databases">
        <authorList>
            <person name="Nowell W R."/>
        </authorList>
    </citation>
    <scope>NUCLEOTIDE SEQUENCE</scope>
</reference>
<keyword evidence="7" id="KW-1185">Reference proteome</keyword>
<evidence type="ECO:0000259" key="1">
    <source>
        <dbReference type="Pfam" id="PF00013"/>
    </source>
</evidence>
<protein>
    <recommendedName>
        <fullName evidence="1">K Homology domain-containing protein</fullName>
    </recommendedName>
</protein>
<dbReference type="Proteomes" id="UP000663869">
    <property type="component" value="Unassembled WGS sequence"/>
</dbReference>
<sequence>MTQCQQLLKSVFQTLSVCLIDPRRTSITQIGPQSSCVIKFNDQLPSNDRIVSIIGMPNNITQAQYLMQTAVKQSQQWTNSTVAS</sequence>
<proteinExistence type="predicted"/>
<accession>A0A817NSZ1</accession>
<dbReference type="InterPro" id="IPR004088">
    <property type="entry name" value="KH_dom_type_1"/>
</dbReference>
<name>A0A817NSZ1_9BILA</name>
<dbReference type="SUPFAM" id="SSF54791">
    <property type="entry name" value="Eukaryotic type KH-domain (KH-domain type I)"/>
    <property type="match status" value="1"/>
</dbReference>
<dbReference type="OrthoDB" id="1937934at2759"/>
<dbReference type="EMBL" id="CAJNXB010001015">
    <property type="protein sequence ID" value="CAF3122544.1"/>
    <property type="molecule type" value="Genomic_DNA"/>
</dbReference>
<organism evidence="2 6">
    <name type="scientific">Rotaria socialis</name>
    <dbReference type="NCBI Taxonomy" id="392032"/>
    <lineage>
        <taxon>Eukaryota</taxon>
        <taxon>Metazoa</taxon>
        <taxon>Spiralia</taxon>
        <taxon>Gnathifera</taxon>
        <taxon>Rotifera</taxon>
        <taxon>Eurotatoria</taxon>
        <taxon>Bdelloidea</taxon>
        <taxon>Philodinida</taxon>
        <taxon>Philodinidae</taxon>
        <taxon>Rotaria</taxon>
    </lineage>
</organism>
<evidence type="ECO:0000313" key="3">
    <source>
        <dbReference type="EMBL" id="CAF3642063.1"/>
    </source>
</evidence>
<dbReference type="GO" id="GO:0003723">
    <property type="term" value="F:RNA binding"/>
    <property type="evidence" value="ECO:0007669"/>
    <property type="project" value="InterPro"/>
</dbReference>
<dbReference type="Pfam" id="PF00013">
    <property type="entry name" value="KH_1"/>
    <property type="match status" value="1"/>
</dbReference>
<dbReference type="Proteomes" id="UP000663825">
    <property type="component" value="Unassembled WGS sequence"/>
</dbReference>
<dbReference type="EMBL" id="CAJOBQ010001987">
    <property type="protein sequence ID" value="CAF4531523.1"/>
    <property type="molecule type" value="Genomic_DNA"/>
</dbReference>
<evidence type="ECO:0000313" key="5">
    <source>
        <dbReference type="EMBL" id="CAF4531523.1"/>
    </source>
</evidence>
<dbReference type="AlphaFoldDB" id="A0A817NSZ1"/>
<dbReference type="InterPro" id="IPR036612">
    <property type="entry name" value="KH_dom_type_1_sf"/>
</dbReference>
<evidence type="ECO:0000313" key="6">
    <source>
        <dbReference type="Proteomes" id="UP000663825"/>
    </source>
</evidence>
<dbReference type="EMBL" id="CAJOBP010002244">
    <property type="protein sequence ID" value="CAF4343229.1"/>
    <property type="molecule type" value="Genomic_DNA"/>
</dbReference>
<evidence type="ECO:0000313" key="4">
    <source>
        <dbReference type="EMBL" id="CAF4343229.1"/>
    </source>
</evidence>
<feature type="domain" description="K Homology" evidence="1">
    <location>
        <begin position="18"/>
        <end position="68"/>
    </location>
</feature>
<evidence type="ECO:0000313" key="2">
    <source>
        <dbReference type="EMBL" id="CAF3122544.1"/>
    </source>
</evidence>
<gene>
    <name evidence="3" type="ORF">FME351_LOCUS24022</name>
    <name evidence="2" type="ORF">TIS948_LOCUS8071</name>
    <name evidence="5" type="ORF">TSG867_LOCUS23303</name>
    <name evidence="4" type="ORF">UJA718_LOCUS15289</name>
</gene>
<dbReference type="EMBL" id="CAJNYU010003162">
    <property type="protein sequence ID" value="CAF3642063.1"/>
    <property type="molecule type" value="Genomic_DNA"/>
</dbReference>
<comment type="caution">
    <text evidence="2">The sequence shown here is derived from an EMBL/GenBank/DDBJ whole genome shotgun (WGS) entry which is preliminary data.</text>
</comment>